<dbReference type="Gene3D" id="1.10.287.540">
    <property type="entry name" value="Helix hairpin bin"/>
    <property type="match status" value="1"/>
</dbReference>
<gene>
    <name evidence="4" type="ORF">DFR63_0878</name>
</gene>
<name>A0A3E0B3R0_9STAP</name>
<evidence type="ECO:0000256" key="3">
    <source>
        <dbReference type="SAM" id="MobiDB-lite"/>
    </source>
</evidence>
<comment type="subcellular location">
    <subcellularLocation>
        <location evidence="2">Cytoplasm</location>
    </subcellularLocation>
</comment>
<dbReference type="HAMAP" id="MF_01103">
    <property type="entry name" value="UPF0291"/>
    <property type="match status" value="1"/>
</dbReference>
<evidence type="ECO:0000256" key="2">
    <source>
        <dbReference type="HAMAP-Rule" id="MF_01103"/>
    </source>
</evidence>
<proteinExistence type="inferred from homology"/>
<dbReference type="PANTHER" id="PTHR37300:SF1">
    <property type="entry name" value="UPF0291 PROTEIN YNZC"/>
    <property type="match status" value="1"/>
</dbReference>
<comment type="caution">
    <text evidence="4">The sequence shown here is derived from an EMBL/GenBank/DDBJ whole genome shotgun (WGS) entry which is preliminary data.</text>
</comment>
<dbReference type="RefSeq" id="WP_115884523.1">
    <property type="nucleotide sequence ID" value="NZ_CBCSHX010000001.1"/>
</dbReference>
<dbReference type="EMBL" id="QUMW01000009">
    <property type="protein sequence ID" value="REG25832.1"/>
    <property type="molecule type" value="Genomic_DNA"/>
</dbReference>
<protein>
    <recommendedName>
        <fullName evidence="2">UPF0291 protein DFR63_0878</fullName>
    </recommendedName>
</protein>
<evidence type="ECO:0000313" key="5">
    <source>
        <dbReference type="Proteomes" id="UP000257076"/>
    </source>
</evidence>
<organism evidence="4 5">
    <name type="scientific">Jeotgalicoccus halotolerans</name>
    <dbReference type="NCBI Taxonomy" id="157227"/>
    <lineage>
        <taxon>Bacteria</taxon>
        <taxon>Bacillati</taxon>
        <taxon>Bacillota</taxon>
        <taxon>Bacilli</taxon>
        <taxon>Bacillales</taxon>
        <taxon>Staphylococcaceae</taxon>
        <taxon>Jeotgalicoccus</taxon>
    </lineage>
</organism>
<keyword evidence="5" id="KW-1185">Reference proteome</keyword>
<dbReference type="SUPFAM" id="SSF158221">
    <property type="entry name" value="YnzC-like"/>
    <property type="match status" value="1"/>
</dbReference>
<keyword evidence="1 2" id="KW-0963">Cytoplasm</keyword>
<dbReference type="Pfam" id="PF05979">
    <property type="entry name" value="DUF896"/>
    <property type="match status" value="1"/>
</dbReference>
<dbReference type="OrthoDB" id="390105at2"/>
<feature type="region of interest" description="Disordered" evidence="3">
    <location>
        <begin position="56"/>
        <end position="81"/>
    </location>
</feature>
<accession>A0A3E0B3R0</accession>
<evidence type="ECO:0000256" key="1">
    <source>
        <dbReference type="ARBA" id="ARBA00022490"/>
    </source>
</evidence>
<dbReference type="Proteomes" id="UP000257076">
    <property type="component" value="Unassembled WGS sequence"/>
</dbReference>
<evidence type="ECO:0000313" key="4">
    <source>
        <dbReference type="EMBL" id="REG25832.1"/>
    </source>
</evidence>
<reference evidence="4 5" key="1">
    <citation type="submission" date="2018-08" db="EMBL/GenBank/DDBJ databases">
        <title>Genomic Encyclopedia of Type Strains, Phase IV (KMG-IV): sequencing the most valuable type-strain genomes for metagenomic binning, comparative biology and taxonomic classification.</title>
        <authorList>
            <person name="Goeker M."/>
        </authorList>
    </citation>
    <scope>NUCLEOTIDE SEQUENCE [LARGE SCALE GENOMIC DNA]</scope>
    <source>
        <strain evidence="4 5">DSM 17274</strain>
    </source>
</reference>
<dbReference type="InterPro" id="IPR009242">
    <property type="entry name" value="DUF896"/>
</dbReference>
<dbReference type="GO" id="GO:0005737">
    <property type="term" value="C:cytoplasm"/>
    <property type="evidence" value="ECO:0007669"/>
    <property type="project" value="UniProtKB-SubCell"/>
</dbReference>
<dbReference type="AlphaFoldDB" id="A0A3E0B3R0"/>
<sequence length="81" mass="9490">MLDDQKLQRLNQLAKLKREDKISEAELKELTGLREEYLSNFRSSFKKQIKNTKVIDPEGKDVTPDKVKALRSKDKNNNEEN</sequence>
<dbReference type="PANTHER" id="PTHR37300">
    <property type="entry name" value="UPF0291 PROTEIN CBO2609/CLC_2481"/>
    <property type="match status" value="1"/>
</dbReference>
<comment type="similarity">
    <text evidence="2">Belongs to the UPF0291 family.</text>
</comment>